<keyword evidence="2 6" id="KW-0812">Transmembrane</keyword>
<feature type="transmembrane region" description="Helical" evidence="6">
    <location>
        <begin position="160"/>
        <end position="179"/>
    </location>
</feature>
<keyword evidence="6" id="KW-0813">Transport</keyword>
<keyword evidence="4 6" id="KW-0472">Membrane</keyword>
<dbReference type="InterPro" id="IPR013525">
    <property type="entry name" value="ABC2_TM"/>
</dbReference>
<evidence type="ECO:0000256" key="3">
    <source>
        <dbReference type="ARBA" id="ARBA00022989"/>
    </source>
</evidence>
<dbReference type="PANTHER" id="PTHR43229:SF2">
    <property type="entry name" value="NODULATION PROTEIN J"/>
    <property type="match status" value="1"/>
</dbReference>
<evidence type="ECO:0000256" key="5">
    <source>
        <dbReference type="ARBA" id="ARBA00023251"/>
    </source>
</evidence>
<dbReference type="Proteomes" id="UP000006666">
    <property type="component" value="Chromosome"/>
</dbReference>
<keyword evidence="3 6" id="KW-1133">Transmembrane helix</keyword>
<dbReference type="Pfam" id="PF01061">
    <property type="entry name" value="ABC2_membrane"/>
    <property type="match status" value="1"/>
</dbReference>
<dbReference type="KEGG" id="kse:Ksed_25210"/>
<evidence type="ECO:0000259" key="7">
    <source>
        <dbReference type="PROSITE" id="PS51012"/>
    </source>
</evidence>
<dbReference type="HOGENOM" id="CLU_039483_3_1_11"/>
<sequence>MTEHRAPGPAAAGGHTASSAGDDLVSLRHLASSGRVPPPAEMARRARRWGWWYHVEYWLITARAWAQSILVYAIAEPLLYLVALGVGLGTLVDAGAGGVDGVEYLTFVAPALLVSTIVMSAAGEFTYPVMAGFKWERLYHGPHATPVTPQQIAEGHFAGVMLRFVAQAAIFLGIMWVFGAISSPWAWLCVPIAVLSAAAFGAPLLAYAASLESEGYQFAMVQRFIVMPMFLFAGTFFELSSMPWFLQPIGWISPIWHGTELARWAAYSSDLSWARAALHVGFLAALALIGLLVARRIFERRLNS</sequence>
<gene>
    <name evidence="8" type="ordered locus">Ksed_25210</name>
</gene>
<dbReference type="InterPro" id="IPR047817">
    <property type="entry name" value="ABC2_TM_bact-type"/>
</dbReference>
<dbReference type="RefSeq" id="WP_015780410.1">
    <property type="nucleotide sequence ID" value="NC_013169.1"/>
</dbReference>
<evidence type="ECO:0000256" key="1">
    <source>
        <dbReference type="ARBA" id="ARBA00004141"/>
    </source>
</evidence>
<dbReference type="InterPro" id="IPR000412">
    <property type="entry name" value="ABC_2_transport"/>
</dbReference>
<name>C7NG75_KYTSD</name>
<feature type="domain" description="ABC transmembrane type-2" evidence="7">
    <location>
        <begin position="68"/>
        <end position="301"/>
    </location>
</feature>
<evidence type="ECO:0000256" key="4">
    <source>
        <dbReference type="ARBA" id="ARBA00023136"/>
    </source>
</evidence>
<keyword evidence="5" id="KW-0046">Antibiotic resistance</keyword>
<evidence type="ECO:0000313" key="9">
    <source>
        <dbReference type="Proteomes" id="UP000006666"/>
    </source>
</evidence>
<proteinExistence type="inferred from homology"/>
<reference evidence="8 9" key="1">
    <citation type="journal article" date="2009" name="Stand. Genomic Sci.">
        <title>Complete genome sequence of Kytococcus sedentarius type strain (541).</title>
        <authorList>
            <person name="Sims D."/>
            <person name="Brettin T."/>
            <person name="Detter J.C."/>
            <person name="Han C."/>
            <person name="Lapidus A."/>
            <person name="Copeland A."/>
            <person name="Glavina Del Rio T."/>
            <person name="Nolan M."/>
            <person name="Chen F."/>
            <person name="Lucas S."/>
            <person name="Tice H."/>
            <person name="Cheng J.F."/>
            <person name="Bruce D."/>
            <person name="Goodwin L."/>
            <person name="Pitluck S."/>
            <person name="Ovchinnikova G."/>
            <person name="Pati A."/>
            <person name="Ivanova N."/>
            <person name="Mavrommatis K."/>
            <person name="Chen A."/>
            <person name="Palaniappan K."/>
            <person name="D'haeseleer P."/>
            <person name="Chain P."/>
            <person name="Bristow J."/>
            <person name="Eisen J.A."/>
            <person name="Markowitz V."/>
            <person name="Hugenholtz P."/>
            <person name="Schneider S."/>
            <person name="Goker M."/>
            <person name="Pukall R."/>
            <person name="Kyrpides N.C."/>
            <person name="Klenk H.P."/>
        </authorList>
    </citation>
    <scope>NUCLEOTIDE SEQUENCE [LARGE SCALE GENOMIC DNA]</scope>
    <source>
        <strain evidence="9">ATCC 14392 / DSM 20547 / JCM 11482 / CCUG 33030 / NBRC 15357 / NCTC 11040 / CCM 314 / 541</strain>
    </source>
</reference>
<evidence type="ECO:0000256" key="6">
    <source>
        <dbReference type="RuleBase" id="RU361157"/>
    </source>
</evidence>
<comment type="subcellular location">
    <subcellularLocation>
        <location evidence="6">Cell membrane</location>
        <topology evidence="6">Multi-pass membrane protein</topology>
    </subcellularLocation>
    <subcellularLocation>
        <location evidence="1">Membrane</location>
        <topology evidence="1">Multi-pass membrane protein</topology>
    </subcellularLocation>
</comment>
<dbReference type="InterPro" id="IPR051784">
    <property type="entry name" value="Nod_factor_ABC_transporter"/>
</dbReference>
<evidence type="ECO:0000256" key="2">
    <source>
        <dbReference type="ARBA" id="ARBA00022692"/>
    </source>
</evidence>
<protein>
    <recommendedName>
        <fullName evidence="6">Transport permease protein</fullName>
    </recommendedName>
</protein>
<feature type="transmembrane region" description="Helical" evidence="6">
    <location>
        <begin position="104"/>
        <end position="127"/>
    </location>
</feature>
<dbReference type="AlphaFoldDB" id="C7NG75"/>
<dbReference type="GO" id="GO:0043190">
    <property type="term" value="C:ATP-binding cassette (ABC) transporter complex"/>
    <property type="evidence" value="ECO:0007669"/>
    <property type="project" value="InterPro"/>
</dbReference>
<dbReference type="GO" id="GO:0140359">
    <property type="term" value="F:ABC-type transporter activity"/>
    <property type="evidence" value="ECO:0007669"/>
    <property type="project" value="InterPro"/>
</dbReference>
<keyword evidence="6" id="KW-1003">Cell membrane</keyword>
<comment type="similarity">
    <text evidence="6">Belongs to the ABC-2 integral membrane protein family.</text>
</comment>
<dbReference type="PROSITE" id="PS51012">
    <property type="entry name" value="ABC_TM2"/>
    <property type="match status" value="1"/>
</dbReference>
<dbReference type="STRING" id="478801.Ksed_25210"/>
<keyword evidence="9" id="KW-1185">Reference proteome</keyword>
<feature type="transmembrane region" description="Helical" evidence="6">
    <location>
        <begin position="273"/>
        <end position="294"/>
    </location>
</feature>
<feature type="transmembrane region" description="Helical" evidence="6">
    <location>
        <begin position="220"/>
        <end position="237"/>
    </location>
</feature>
<feature type="transmembrane region" description="Helical" evidence="6">
    <location>
        <begin position="69"/>
        <end position="92"/>
    </location>
</feature>
<dbReference type="GO" id="GO:0046677">
    <property type="term" value="P:response to antibiotic"/>
    <property type="evidence" value="ECO:0007669"/>
    <property type="project" value="UniProtKB-KW"/>
</dbReference>
<dbReference type="PANTHER" id="PTHR43229">
    <property type="entry name" value="NODULATION PROTEIN J"/>
    <property type="match status" value="1"/>
</dbReference>
<dbReference type="PRINTS" id="PR00164">
    <property type="entry name" value="ABC2TRNSPORT"/>
</dbReference>
<organism evidence="8 9">
    <name type="scientific">Kytococcus sedentarius (strain ATCC 14392 / DSM 20547 / JCM 11482 / CCUG 33030 / NBRC 15357 / NCTC 11040 / CCM 314 / 541)</name>
    <name type="common">Micrococcus sedentarius</name>
    <dbReference type="NCBI Taxonomy" id="478801"/>
    <lineage>
        <taxon>Bacteria</taxon>
        <taxon>Bacillati</taxon>
        <taxon>Actinomycetota</taxon>
        <taxon>Actinomycetes</taxon>
        <taxon>Micrococcales</taxon>
        <taxon>Kytococcaceae</taxon>
        <taxon>Kytococcus</taxon>
    </lineage>
</organism>
<evidence type="ECO:0000313" key="8">
    <source>
        <dbReference type="EMBL" id="ACV07484.1"/>
    </source>
</evidence>
<dbReference type="EMBL" id="CP001686">
    <property type="protein sequence ID" value="ACV07484.1"/>
    <property type="molecule type" value="Genomic_DNA"/>
</dbReference>
<accession>C7NG75</accession>
<feature type="transmembrane region" description="Helical" evidence="6">
    <location>
        <begin position="185"/>
        <end position="208"/>
    </location>
</feature>
<dbReference type="eggNOG" id="COG0842">
    <property type="taxonomic scope" value="Bacteria"/>
</dbReference>